<protein>
    <submittedName>
        <fullName evidence="1">Uncharacterized protein</fullName>
    </submittedName>
</protein>
<evidence type="ECO:0000313" key="2">
    <source>
        <dbReference type="Proteomes" id="UP000177506"/>
    </source>
</evidence>
<dbReference type="AlphaFoldDB" id="A0A1G1TH60"/>
<dbReference type="Proteomes" id="UP000177506">
    <property type="component" value="Unassembled WGS sequence"/>
</dbReference>
<name>A0A1G1TH60_9BACT</name>
<proteinExistence type="predicted"/>
<evidence type="ECO:0000313" key="1">
    <source>
        <dbReference type="EMBL" id="OGX90207.1"/>
    </source>
</evidence>
<organism evidence="1 2">
    <name type="scientific">Hymenobacter coccineus</name>
    <dbReference type="NCBI Taxonomy" id="1908235"/>
    <lineage>
        <taxon>Bacteria</taxon>
        <taxon>Pseudomonadati</taxon>
        <taxon>Bacteroidota</taxon>
        <taxon>Cytophagia</taxon>
        <taxon>Cytophagales</taxon>
        <taxon>Hymenobacteraceae</taxon>
        <taxon>Hymenobacter</taxon>
    </lineage>
</organism>
<accession>A0A1G1TH60</accession>
<comment type="caution">
    <text evidence="1">The sequence shown here is derived from an EMBL/GenBank/DDBJ whole genome shotgun (WGS) entry which is preliminary data.</text>
</comment>
<keyword evidence="2" id="KW-1185">Reference proteome</keyword>
<sequence>MLNAVRDATSAANPYAALVVPPLARAAGVAHTTPRLVYVRPDEAGLGESSARFRGQLALLEARAGGQKADVLNTAEMLARCAAAPTATADGPAFLRARLLDVWLGDWDRHEKQWNWAARPAPGAAPASSPCPRTATRCFFGSTTGPCPGP</sequence>
<gene>
    <name evidence="1" type="ORF">BEN49_23525</name>
</gene>
<dbReference type="EMBL" id="MDZA01000180">
    <property type="protein sequence ID" value="OGX90207.1"/>
    <property type="molecule type" value="Genomic_DNA"/>
</dbReference>
<reference evidence="1 2" key="1">
    <citation type="submission" date="2016-08" db="EMBL/GenBank/DDBJ databases">
        <title>Hymenobacter coccineus sp. nov., Hymenobacter lapidarius sp. nov. and Hymenobacter glacialis sp. nov., isolated from Antarctic soil.</title>
        <authorList>
            <person name="Sedlacek I."/>
            <person name="Kralova S."/>
            <person name="Kyrova K."/>
            <person name="Maslanova I."/>
            <person name="Stankova E."/>
            <person name="Vrbovska V."/>
            <person name="Nemec M."/>
            <person name="Bartak M."/>
            <person name="Svec P."/>
            <person name="Busse H.-J."/>
            <person name="Pantucek R."/>
        </authorList>
    </citation>
    <scope>NUCLEOTIDE SEQUENCE [LARGE SCALE GENOMIC DNA]</scope>
    <source>
        <strain evidence="1 2">CCM 8649</strain>
    </source>
</reference>